<organism evidence="1 2">
    <name type="scientific">Clavispora lusitaniae</name>
    <name type="common">Candida lusitaniae</name>
    <dbReference type="NCBI Taxonomy" id="36911"/>
    <lineage>
        <taxon>Eukaryota</taxon>
        <taxon>Fungi</taxon>
        <taxon>Dikarya</taxon>
        <taxon>Ascomycota</taxon>
        <taxon>Saccharomycotina</taxon>
        <taxon>Pichiomycetes</taxon>
        <taxon>Metschnikowiaceae</taxon>
        <taxon>Clavispora</taxon>
    </lineage>
</organism>
<reference evidence="2" key="1">
    <citation type="journal article" date="2019" name="MBio">
        <title>Comparative genomics for the elucidation of multidrug resistance (MDR) in Candida lusitaniae.</title>
        <authorList>
            <person name="Kannan A."/>
            <person name="Asner S.A."/>
            <person name="Trachsel E."/>
            <person name="Kelly S."/>
            <person name="Parker J."/>
            <person name="Sanglard D."/>
        </authorList>
    </citation>
    <scope>NUCLEOTIDE SEQUENCE [LARGE SCALE GENOMIC DNA]</scope>
    <source>
        <strain evidence="2">P1</strain>
    </source>
</reference>
<proteinExistence type="predicted"/>
<keyword evidence="2" id="KW-1185">Reference proteome</keyword>
<accession>A0ACD0WSH4</accession>
<name>A0ACD0WSH4_CLALS</name>
<gene>
    <name evidence="1" type="ORF">EJF14_80134</name>
</gene>
<dbReference type="Proteomes" id="UP000326582">
    <property type="component" value="Chromosome 8"/>
</dbReference>
<evidence type="ECO:0000313" key="2">
    <source>
        <dbReference type="Proteomes" id="UP000326582"/>
    </source>
</evidence>
<evidence type="ECO:0000313" key="1">
    <source>
        <dbReference type="EMBL" id="QFZ30417.1"/>
    </source>
</evidence>
<protein>
    <submittedName>
        <fullName evidence="1">Phospholipase</fullName>
    </submittedName>
</protein>
<sequence length="722" mass="81619">MLRSFPLQQARWNFFRRLSSQSPKIKWYHNTDVPLSKPSWYEYKPEAEPKAFVPFNETDSKRLEQAFQAEKPSVDVKEDQLFVVDLQKMQLAPIYWPGPVFEVRRGKWFTSGGKPLSQEMTLKLDQAYEAIQPVEKPEDDEAEFAAEFAKSPANAVARLNKMASEQINSNPIDFAKEKDVYNLGGGQAVIFFDEIHGALFPDSLTSFQLNVLRSFSTSSSSLPSITMIQRGHTDDLDTSVLQSVTSASVPSLSNIFQKELNKLFSKESTLGDTEDGPEQEKVLQEVMEVDLDAENTVSEKRNVDHLLLCVHGIGQILGYKYESVNFTHSINVLRNTMRHVYQTEPKYQEIAYGENFDEKNEQQKGNNRIQILPVSWRHNVSFHPRKPFDLKNEKGEPRLPSLGEINVDGVKALRNVVGDVVLDVLLYYEARYLKEIFKSVVAELNRVYHLFKEKNPDFNGKVHVLGHSLGSAIVFDLLSYQENSGSQESEEYALDFDVENCFCVGSPVGMFKLLQQKNIRPRSSSVGAKDPTEISEDYASPKCKNLYNVFHPCDPVSYRMEPLVNPKFAQYKPEAIPFALRGFNTQVQNLSQMGDDFSSKLSQASNWFKSDQATPASIDEKASSENALRDVLSSLTSTKTEKTKKTSTEKMDPEDLKQLLKMNRSGRIDYSLPMGVFSIALVSAIGAHVSYFEDEETAGFVMKEILCSNQPPVTSKDVKVLV</sequence>
<dbReference type="EMBL" id="CP038491">
    <property type="protein sequence ID" value="QFZ30417.1"/>
    <property type="molecule type" value="Genomic_DNA"/>
</dbReference>